<dbReference type="Proteomes" id="UP000639859">
    <property type="component" value="Unassembled WGS sequence"/>
</dbReference>
<accession>A0ABS0SS50</accession>
<sequence>MTVPSIVRGTYVSILVEDPDNAGAFLPLCGITTRTLTEQVNTNDAFTRNCDDPEDIPFRRLIQTGKQWDLSGSGQYNRAQAALIGSLVGVRANYRFLIGEPADDAVYTSYFGGPAMLTQRQITGADDDFVQTELTIGSDGEWVETEV</sequence>
<protein>
    <recommendedName>
        <fullName evidence="3">Phage tail protein</fullName>
    </recommendedName>
</protein>
<organism evidence="1 2">
    <name type="scientific">Caulobacter hibisci</name>
    <dbReference type="NCBI Taxonomy" id="2035993"/>
    <lineage>
        <taxon>Bacteria</taxon>
        <taxon>Pseudomonadati</taxon>
        <taxon>Pseudomonadota</taxon>
        <taxon>Alphaproteobacteria</taxon>
        <taxon>Caulobacterales</taxon>
        <taxon>Caulobacteraceae</taxon>
        <taxon>Caulobacter</taxon>
    </lineage>
</organism>
<gene>
    <name evidence="1" type="ORF">I4Q42_01755</name>
</gene>
<dbReference type="RefSeq" id="WP_198574343.1">
    <property type="nucleotide sequence ID" value="NZ_JADWOX010000001.1"/>
</dbReference>
<name>A0ABS0SS50_9CAUL</name>
<comment type="caution">
    <text evidence="1">The sequence shown here is derived from an EMBL/GenBank/DDBJ whole genome shotgun (WGS) entry which is preliminary data.</text>
</comment>
<keyword evidence="2" id="KW-1185">Reference proteome</keyword>
<proteinExistence type="predicted"/>
<evidence type="ECO:0000313" key="1">
    <source>
        <dbReference type="EMBL" id="MBI1682388.1"/>
    </source>
</evidence>
<evidence type="ECO:0000313" key="2">
    <source>
        <dbReference type="Proteomes" id="UP000639859"/>
    </source>
</evidence>
<dbReference type="EMBL" id="JADWOX010000001">
    <property type="protein sequence ID" value="MBI1682388.1"/>
    <property type="molecule type" value="Genomic_DNA"/>
</dbReference>
<reference evidence="1 2" key="1">
    <citation type="submission" date="2020-11" db="EMBL/GenBank/DDBJ databases">
        <title>genome sequence of strain KACC 18849.</title>
        <authorList>
            <person name="Gao J."/>
            <person name="Zhang X."/>
        </authorList>
    </citation>
    <scope>NUCLEOTIDE SEQUENCE [LARGE SCALE GENOMIC DNA]</scope>
    <source>
        <strain evidence="1 2">KACC 18849</strain>
    </source>
</reference>
<evidence type="ECO:0008006" key="3">
    <source>
        <dbReference type="Google" id="ProtNLM"/>
    </source>
</evidence>